<sequence length="111" mass="11721">MPDEDRKRAAHRALVDRVLRGDGRASAEQRGLAFRNEGLPPPLDVLVGKVVDRPAEVSEADLALVKAAGYSEDQVFELVVCAAVGQSERLYAAGLAALAEATAGEEPDHAS</sequence>
<evidence type="ECO:0000313" key="1">
    <source>
        <dbReference type="EMBL" id="NEA26595.1"/>
    </source>
</evidence>
<gene>
    <name evidence="1" type="ORF">G3I70_29475</name>
</gene>
<name>A0A6L9QMJ4_9ACTN</name>
<dbReference type="SUPFAM" id="SSF69118">
    <property type="entry name" value="AhpD-like"/>
    <property type="match status" value="1"/>
</dbReference>
<protein>
    <recommendedName>
        <fullName evidence="3">Carboxymuconolactone decarboxylase family protein</fullName>
    </recommendedName>
</protein>
<evidence type="ECO:0000313" key="2">
    <source>
        <dbReference type="Proteomes" id="UP000475532"/>
    </source>
</evidence>
<reference evidence="1 2" key="1">
    <citation type="submission" date="2020-01" db="EMBL/GenBank/DDBJ databases">
        <title>Insect and environment-associated Actinomycetes.</title>
        <authorList>
            <person name="Currrie C."/>
            <person name="Chevrette M."/>
            <person name="Carlson C."/>
            <person name="Stubbendieck R."/>
            <person name="Wendt-Pienkowski E."/>
        </authorList>
    </citation>
    <scope>NUCLEOTIDE SEQUENCE [LARGE SCALE GENOMIC DNA]</scope>
    <source>
        <strain evidence="1 2">SID10258</strain>
    </source>
</reference>
<dbReference type="AlphaFoldDB" id="A0A6L9QMJ4"/>
<dbReference type="InterPro" id="IPR029032">
    <property type="entry name" value="AhpD-like"/>
</dbReference>
<dbReference type="Gene3D" id="1.20.1290.10">
    <property type="entry name" value="AhpD-like"/>
    <property type="match status" value="1"/>
</dbReference>
<organism evidence="1 2">
    <name type="scientific">Actinomadura bangladeshensis</name>
    <dbReference type="NCBI Taxonomy" id="453573"/>
    <lineage>
        <taxon>Bacteria</taxon>
        <taxon>Bacillati</taxon>
        <taxon>Actinomycetota</taxon>
        <taxon>Actinomycetes</taxon>
        <taxon>Streptosporangiales</taxon>
        <taxon>Thermomonosporaceae</taxon>
        <taxon>Actinomadura</taxon>
    </lineage>
</organism>
<dbReference type="Proteomes" id="UP000475532">
    <property type="component" value="Unassembled WGS sequence"/>
</dbReference>
<dbReference type="RefSeq" id="WP_163060667.1">
    <property type="nucleotide sequence ID" value="NZ_JAAGLI010000803.1"/>
</dbReference>
<evidence type="ECO:0008006" key="3">
    <source>
        <dbReference type="Google" id="ProtNLM"/>
    </source>
</evidence>
<proteinExistence type="predicted"/>
<accession>A0A6L9QMJ4</accession>
<dbReference type="EMBL" id="JAAGLI010000803">
    <property type="protein sequence ID" value="NEA26595.1"/>
    <property type="molecule type" value="Genomic_DNA"/>
</dbReference>
<comment type="caution">
    <text evidence="1">The sequence shown here is derived from an EMBL/GenBank/DDBJ whole genome shotgun (WGS) entry which is preliminary data.</text>
</comment>